<accession>A0ABD1LB55</accession>
<evidence type="ECO:0000313" key="1">
    <source>
        <dbReference type="EMBL" id="KAL2320756.1"/>
    </source>
</evidence>
<reference evidence="1 2" key="1">
    <citation type="submission" date="2024-08" db="EMBL/GenBank/DDBJ databases">
        <title>Insights into the chromosomal genome structure of Flemingia macrophylla.</title>
        <authorList>
            <person name="Ding Y."/>
            <person name="Zhao Y."/>
            <person name="Bi W."/>
            <person name="Wu M."/>
            <person name="Zhao G."/>
            <person name="Gong Y."/>
            <person name="Li W."/>
            <person name="Zhang P."/>
        </authorList>
    </citation>
    <scope>NUCLEOTIDE SEQUENCE [LARGE SCALE GENOMIC DNA]</scope>
    <source>
        <strain evidence="1">DYQJB</strain>
        <tissue evidence="1">Leaf</tissue>
    </source>
</reference>
<keyword evidence="2" id="KW-1185">Reference proteome</keyword>
<sequence>MTWTSICTIICITFNKSWKRKLPHNLHRNRMTVNDASNIKNTKQLLVSPRFDPNRSAQA</sequence>
<gene>
    <name evidence="1" type="ORF">Fmac_029725</name>
</gene>
<name>A0ABD1LB55_9FABA</name>
<dbReference type="AlphaFoldDB" id="A0ABD1LB55"/>
<protein>
    <submittedName>
        <fullName evidence="1">Uncharacterized protein</fullName>
    </submittedName>
</protein>
<comment type="caution">
    <text evidence="1">The sequence shown here is derived from an EMBL/GenBank/DDBJ whole genome shotgun (WGS) entry which is preliminary data.</text>
</comment>
<organism evidence="1 2">
    <name type="scientific">Flemingia macrophylla</name>
    <dbReference type="NCBI Taxonomy" id="520843"/>
    <lineage>
        <taxon>Eukaryota</taxon>
        <taxon>Viridiplantae</taxon>
        <taxon>Streptophyta</taxon>
        <taxon>Embryophyta</taxon>
        <taxon>Tracheophyta</taxon>
        <taxon>Spermatophyta</taxon>
        <taxon>Magnoliopsida</taxon>
        <taxon>eudicotyledons</taxon>
        <taxon>Gunneridae</taxon>
        <taxon>Pentapetalae</taxon>
        <taxon>rosids</taxon>
        <taxon>fabids</taxon>
        <taxon>Fabales</taxon>
        <taxon>Fabaceae</taxon>
        <taxon>Papilionoideae</taxon>
        <taxon>50 kb inversion clade</taxon>
        <taxon>NPAAA clade</taxon>
        <taxon>indigoferoid/millettioid clade</taxon>
        <taxon>Phaseoleae</taxon>
        <taxon>Flemingia</taxon>
    </lineage>
</organism>
<evidence type="ECO:0000313" key="2">
    <source>
        <dbReference type="Proteomes" id="UP001603857"/>
    </source>
</evidence>
<dbReference type="EMBL" id="JBGMDY010000010">
    <property type="protein sequence ID" value="KAL2320756.1"/>
    <property type="molecule type" value="Genomic_DNA"/>
</dbReference>
<proteinExistence type="predicted"/>
<dbReference type="Proteomes" id="UP001603857">
    <property type="component" value="Unassembled WGS sequence"/>
</dbReference>